<organism evidence="2 3">
    <name type="scientific">Neorhodopirellula pilleata</name>
    <dbReference type="NCBI Taxonomy" id="2714738"/>
    <lineage>
        <taxon>Bacteria</taxon>
        <taxon>Pseudomonadati</taxon>
        <taxon>Planctomycetota</taxon>
        <taxon>Planctomycetia</taxon>
        <taxon>Pirellulales</taxon>
        <taxon>Pirellulaceae</taxon>
        <taxon>Neorhodopirellula</taxon>
    </lineage>
</organism>
<dbReference type="SUPFAM" id="SSF55681">
    <property type="entry name" value="Class II aaRS and biotin synthetases"/>
    <property type="match status" value="1"/>
</dbReference>
<feature type="domain" description="BPL/LPL catalytic" evidence="1">
    <location>
        <begin position="48"/>
        <end position="231"/>
    </location>
</feature>
<keyword evidence="2" id="KW-0436">Ligase</keyword>
<dbReference type="PANTHER" id="PTHR43679">
    <property type="entry name" value="OCTANOYLTRANSFERASE LIPM-RELATED"/>
    <property type="match status" value="1"/>
</dbReference>
<dbReference type="Gene3D" id="3.30.930.10">
    <property type="entry name" value="Bira Bifunctional Protein, Domain 2"/>
    <property type="match status" value="1"/>
</dbReference>
<dbReference type="CDD" id="cd16443">
    <property type="entry name" value="LplA"/>
    <property type="match status" value="1"/>
</dbReference>
<gene>
    <name evidence="2" type="primary">lplJ</name>
    <name evidence="2" type="ORF">Pla100_20800</name>
</gene>
<dbReference type="OrthoDB" id="9788148at2"/>
<dbReference type="PROSITE" id="PS51733">
    <property type="entry name" value="BPL_LPL_CATALYTIC"/>
    <property type="match status" value="1"/>
</dbReference>
<dbReference type="InterPro" id="IPR050664">
    <property type="entry name" value="Octanoyltrans_LipM/LipL"/>
</dbReference>
<dbReference type="UniPathway" id="UPA00537">
    <property type="reaction ID" value="UER00595"/>
</dbReference>
<dbReference type="RefSeq" id="WP_146577575.1">
    <property type="nucleotide sequence ID" value="NZ_SJPM01000003.1"/>
</dbReference>
<dbReference type="PANTHER" id="PTHR43679:SF2">
    <property type="entry name" value="OCTANOYL-[GCVH]:PROTEIN N-OCTANOYLTRANSFERASE"/>
    <property type="match status" value="1"/>
</dbReference>
<dbReference type="GO" id="GO:0016979">
    <property type="term" value="F:lipoate-protein ligase activity"/>
    <property type="evidence" value="ECO:0007669"/>
    <property type="project" value="UniProtKB-EC"/>
</dbReference>
<dbReference type="AlphaFoldDB" id="A0A5C6AG16"/>
<comment type="caution">
    <text evidence="2">The sequence shown here is derived from an EMBL/GenBank/DDBJ whole genome shotgun (WGS) entry which is preliminary data.</text>
</comment>
<evidence type="ECO:0000259" key="1">
    <source>
        <dbReference type="PROSITE" id="PS51733"/>
    </source>
</evidence>
<evidence type="ECO:0000313" key="3">
    <source>
        <dbReference type="Proteomes" id="UP000316213"/>
    </source>
</evidence>
<name>A0A5C6AG16_9BACT</name>
<reference evidence="2 3" key="1">
    <citation type="submission" date="2019-02" db="EMBL/GenBank/DDBJ databases">
        <title>Deep-cultivation of Planctomycetes and their phenomic and genomic characterization uncovers novel biology.</title>
        <authorList>
            <person name="Wiegand S."/>
            <person name="Jogler M."/>
            <person name="Boedeker C."/>
            <person name="Pinto D."/>
            <person name="Vollmers J."/>
            <person name="Rivas-Marin E."/>
            <person name="Kohn T."/>
            <person name="Peeters S.H."/>
            <person name="Heuer A."/>
            <person name="Rast P."/>
            <person name="Oberbeckmann S."/>
            <person name="Bunk B."/>
            <person name="Jeske O."/>
            <person name="Meyerdierks A."/>
            <person name="Storesund J.E."/>
            <person name="Kallscheuer N."/>
            <person name="Luecker S."/>
            <person name="Lage O.M."/>
            <person name="Pohl T."/>
            <person name="Merkel B.J."/>
            <person name="Hornburger P."/>
            <person name="Mueller R.-W."/>
            <person name="Bruemmer F."/>
            <person name="Labrenz M."/>
            <person name="Spormann A.M."/>
            <person name="Op Den Camp H."/>
            <person name="Overmann J."/>
            <person name="Amann R."/>
            <person name="Jetten M.S.M."/>
            <person name="Mascher T."/>
            <person name="Medema M.H."/>
            <person name="Devos D.P."/>
            <person name="Kaster A.-K."/>
            <person name="Ovreas L."/>
            <person name="Rohde M."/>
            <person name="Galperin M.Y."/>
            <person name="Jogler C."/>
        </authorList>
    </citation>
    <scope>NUCLEOTIDE SEQUENCE [LARGE SCALE GENOMIC DNA]</scope>
    <source>
        <strain evidence="2 3">Pla100</strain>
    </source>
</reference>
<dbReference type="InterPro" id="IPR004143">
    <property type="entry name" value="BPL_LPL_catalytic"/>
</dbReference>
<dbReference type="EMBL" id="SJPM01000003">
    <property type="protein sequence ID" value="TWT98914.1"/>
    <property type="molecule type" value="Genomic_DNA"/>
</dbReference>
<proteinExistence type="predicted"/>
<accession>A0A5C6AG16</accession>
<dbReference type="Proteomes" id="UP000316213">
    <property type="component" value="Unassembled WGS sequence"/>
</dbReference>
<sequence>MLRLKFDPASASMQLAIDEAMLQWADGVVERRSDGQADPRRDSESSPHQSTELFRVWKFAQPTVVLGRSSKIDEEVDREFCQFRGIEVLRRCTGGASVVGGPGCLMYSVVIATPGEGGLRKIDVAHDFVMQRVLSAVQDQIPEATRLGICDLTLGEKKFSGNSLRVARHHLLYHGTILMSADLSLIAACLDHAPRQPEYRRGRGHGEFVTNVNLDEAKLTESLCRAFEVRPFDARPFDARDGEDSDLLANIEAIAADLMNQRYGDPAWHERR</sequence>
<evidence type="ECO:0000313" key="2">
    <source>
        <dbReference type="EMBL" id="TWT98914.1"/>
    </source>
</evidence>
<keyword evidence="3" id="KW-1185">Reference proteome</keyword>
<protein>
    <submittedName>
        <fullName evidence="2">Lipoate-protein ligase LplJ</fullName>
        <ecNumber evidence="2">6.3.1.20</ecNumber>
    </submittedName>
</protein>
<dbReference type="EC" id="6.3.1.20" evidence="2"/>
<dbReference type="Pfam" id="PF21948">
    <property type="entry name" value="LplA-B_cat"/>
    <property type="match status" value="1"/>
</dbReference>
<dbReference type="InterPro" id="IPR045864">
    <property type="entry name" value="aa-tRNA-synth_II/BPL/LPL"/>
</dbReference>